<sequence>SKLSFEEIIQLWRKPTLFLAPINQGDSIGIFVPR</sequence>
<dbReference type="OrthoDB" id="5783836at2759"/>
<dbReference type="EMBL" id="JARK01001001">
    <property type="protein sequence ID" value="EYC34807.1"/>
    <property type="molecule type" value="Genomic_DNA"/>
</dbReference>
<evidence type="ECO:0000313" key="2">
    <source>
        <dbReference type="Proteomes" id="UP000024635"/>
    </source>
</evidence>
<dbReference type="AlphaFoldDB" id="A0A016W681"/>
<gene>
    <name evidence="1" type="primary">Acey_s1402.g3865</name>
    <name evidence="1" type="ORF">Y032_1402g3865</name>
</gene>
<protein>
    <submittedName>
        <fullName evidence="1">Uncharacterized protein</fullName>
    </submittedName>
</protein>
<reference evidence="2" key="1">
    <citation type="journal article" date="2015" name="Nat. Genet.">
        <title>The genome and transcriptome of the zoonotic hookworm Ancylostoma ceylanicum identify infection-specific gene families.</title>
        <authorList>
            <person name="Schwarz E.M."/>
            <person name="Hu Y."/>
            <person name="Antoshechkin I."/>
            <person name="Miller M.M."/>
            <person name="Sternberg P.W."/>
            <person name="Aroian R.V."/>
        </authorList>
    </citation>
    <scope>NUCLEOTIDE SEQUENCE</scope>
    <source>
        <strain evidence="2">HY135</strain>
    </source>
</reference>
<evidence type="ECO:0000313" key="1">
    <source>
        <dbReference type="EMBL" id="EYC34807.1"/>
    </source>
</evidence>
<proteinExistence type="predicted"/>
<keyword evidence="2" id="KW-1185">Reference proteome</keyword>
<organism evidence="1 2">
    <name type="scientific">Ancylostoma ceylanicum</name>
    <dbReference type="NCBI Taxonomy" id="53326"/>
    <lineage>
        <taxon>Eukaryota</taxon>
        <taxon>Metazoa</taxon>
        <taxon>Ecdysozoa</taxon>
        <taxon>Nematoda</taxon>
        <taxon>Chromadorea</taxon>
        <taxon>Rhabditida</taxon>
        <taxon>Rhabditina</taxon>
        <taxon>Rhabditomorpha</taxon>
        <taxon>Strongyloidea</taxon>
        <taxon>Ancylostomatidae</taxon>
        <taxon>Ancylostomatinae</taxon>
        <taxon>Ancylostoma</taxon>
    </lineage>
</organism>
<comment type="caution">
    <text evidence="1">The sequence shown here is derived from an EMBL/GenBank/DDBJ whole genome shotgun (WGS) entry which is preliminary data.</text>
</comment>
<name>A0A016W681_9BILA</name>
<accession>A0A016W681</accession>
<feature type="non-terminal residue" evidence="1">
    <location>
        <position position="1"/>
    </location>
</feature>
<dbReference type="Proteomes" id="UP000024635">
    <property type="component" value="Unassembled WGS sequence"/>
</dbReference>